<name>A0A383U1X3_9FLAO</name>
<gene>
    <name evidence="2" type="ORF">SAMEA104719789_01281</name>
</gene>
<evidence type="ECO:0000256" key="1">
    <source>
        <dbReference type="SAM" id="SignalP"/>
    </source>
</evidence>
<keyword evidence="3" id="KW-1185">Reference proteome</keyword>
<accession>A0A383U1X3</accession>
<dbReference type="EMBL" id="UNSC01000005">
    <property type="protein sequence ID" value="SZD73468.1"/>
    <property type="molecule type" value="Genomic_DNA"/>
</dbReference>
<dbReference type="RefSeq" id="WP_119059528.1">
    <property type="nucleotide sequence ID" value="NZ_UNSC01000005.1"/>
</dbReference>
<dbReference type="AlphaFoldDB" id="A0A383U1X3"/>
<dbReference type="OrthoDB" id="9805760at2"/>
<proteinExistence type="predicted"/>
<dbReference type="Gene3D" id="2.60.40.10">
    <property type="entry name" value="Immunoglobulins"/>
    <property type="match status" value="1"/>
</dbReference>
<dbReference type="InterPro" id="IPR013783">
    <property type="entry name" value="Ig-like_fold"/>
</dbReference>
<feature type="chain" id="PRO_5017004732" description="Fibrobacter succinogenes major paralogous domain" evidence="1">
    <location>
        <begin position="19"/>
        <end position="574"/>
    </location>
</feature>
<organism evidence="2 3">
    <name type="scientific">Candidatus Ornithobacterium hominis</name>
    <dbReference type="NCBI Taxonomy" id="2497989"/>
    <lineage>
        <taxon>Bacteria</taxon>
        <taxon>Pseudomonadati</taxon>
        <taxon>Bacteroidota</taxon>
        <taxon>Flavobacteriia</taxon>
        <taxon>Flavobacteriales</taxon>
        <taxon>Weeksellaceae</taxon>
        <taxon>Ornithobacterium</taxon>
    </lineage>
</organism>
<evidence type="ECO:0008006" key="4">
    <source>
        <dbReference type="Google" id="ProtNLM"/>
    </source>
</evidence>
<evidence type="ECO:0000313" key="2">
    <source>
        <dbReference type="EMBL" id="SZD73468.1"/>
    </source>
</evidence>
<keyword evidence="1" id="KW-0732">Signal</keyword>
<evidence type="ECO:0000313" key="3">
    <source>
        <dbReference type="Proteomes" id="UP000262142"/>
    </source>
</evidence>
<reference evidence="2 3" key="1">
    <citation type="submission" date="2018-09" db="EMBL/GenBank/DDBJ databases">
        <authorList>
            <consortium name="Pathogen Informatics"/>
        </authorList>
    </citation>
    <scope>NUCLEOTIDE SEQUENCE [LARGE SCALE GENOMIC DNA]</scope>
    <source>
        <strain evidence="2 3">OH-22767</strain>
    </source>
</reference>
<protein>
    <recommendedName>
        <fullName evidence="4">Fibrobacter succinogenes major paralogous domain</fullName>
    </recommendedName>
</protein>
<dbReference type="Proteomes" id="UP000262142">
    <property type="component" value="Unassembled WGS sequence"/>
</dbReference>
<feature type="signal peptide" evidence="1">
    <location>
        <begin position="1"/>
        <end position="18"/>
    </location>
</feature>
<sequence length="574" mass="64209">MKKLLFSLAVLSAVAVTAQVGINTENPKATLEIKANTQDPVSGLLIPKVNTTERNAFVKPEQGLMIYNTDLKCHELNVGTPIAPAWECVATAKNVQTVSIEPVGFIGNFKLRDRNNPNTHKVVFRVTNNTSSQLQGIDLSFVKVDGVSQYVDYGQNDNVSIPANSSVDLEYGISGTNWRDAVFTLTYDQYSSASFTLNIDKSVPEGDFSQKGRGDGGTADFGKMEQEYFLVKEDKLASPIDISKIISSNSPLIVEIPFTNGKGNYLAYTSEEVILTDITGAERKIKLSYEEGNLDIGKGVIKAKITSVDGNDLKLPQVALGERKLIAQIPIKLNNTEKGTYDLYAFGGIPDKKINESTKHNFVYMPIVSPTGRTWLNNNLGAEYNRIDSDVFDPNQQAKTMDDKYAFGSLFQYRRDSDGHELTSIQNDEHKRNSEVIYDLAQNFSPNHSKLIYNQLSIGEIPLVDRKYNWVEEDYLNNNLAEWGKLWEVDGANNPCPQGYRPPKTNEIQKEIEYLNRLNKKGAFNSKLKLASSLDDTLIWTLERNTRFVANPSNVYLSGLADQYRVHVRCIKHE</sequence>